<feature type="domain" description="CRAL-TRIO" evidence="17">
    <location>
        <begin position="226"/>
        <end position="363"/>
    </location>
</feature>
<comment type="cofactor">
    <cofactor evidence="1">
        <name>heme b</name>
        <dbReference type="ChEBI" id="CHEBI:60344"/>
    </cofactor>
</comment>
<evidence type="ECO:0000256" key="13">
    <source>
        <dbReference type="ARBA" id="ARBA00024146"/>
    </source>
</evidence>
<gene>
    <name evidence="18" type="ORF">A1Q1_00017</name>
</gene>
<keyword evidence="4 15" id="KW-0813">Transport</keyword>
<keyword evidence="12 15" id="KW-0472">Membrane</keyword>
<dbReference type="GO" id="GO:0032541">
    <property type="term" value="C:cortical endoplasmic reticulum"/>
    <property type="evidence" value="ECO:0007669"/>
    <property type="project" value="TreeGrafter"/>
</dbReference>
<dbReference type="Gene3D" id="3.40.525.10">
    <property type="entry name" value="CRAL-TRIO lipid binding domain"/>
    <property type="match status" value="1"/>
</dbReference>
<evidence type="ECO:0000256" key="9">
    <source>
        <dbReference type="ARBA" id="ARBA00022848"/>
    </source>
</evidence>
<evidence type="ECO:0000256" key="6">
    <source>
        <dbReference type="ARBA" id="ARBA00022617"/>
    </source>
</evidence>
<organism evidence="18 19">
    <name type="scientific">Trichosporon asahii var. asahii (strain ATCC 90039 / CBS 2479 / JCM 2466 / KCTC 7840 / NBRC 103889/ NCYC 2677 / UAMH 7654)</name>
    <name type="common">Yeast</name>
    <dbReference type="NCBI Taxonomy" id="1186058"/>
    <lineage>
        <taxon>Eukaryota</taxon>
        <taxon>Fungi</taxon>
        <taxon>Dikarya</taxon>
        <taxon>Basidiomycota</taxon>
        <taxon>Agaricomycotina</taxon>
        <taxon>Tremellomycetes</taxon>
        <taxon>Trichosporonales</taxon>
        <taxon>Trichosporonaceae</taxon>
        <taxon>Trichosporon</taxon>
    </lineage>
</organism>
<keyword evidence="5 15" id="KW-0963">Cytoplasm</keyword>
<evidence type="ECO:0000256" key="11">
    <source>
        <dbReference type="ARBA" id="ARBA00023055"/>
    </source>
</evidence>
<keyword evidence="7" id="KW-0479">Metal-binding</keyword>
<dbReference type="CDD" id="cd00170">
    <property type="entry name" value="SEC14"/>
    <property type="match status" value="1"/>
</dbReference>
<dbReference type="AlphaFoldDB" id="J8TYY3"/>
<keyword evidence="11 15" id="KW-0445">Lipid transport</keyword>
<dbReference type="SUPFAM" id="SSF52087">
    <property type="entry name" value="CRAL/TRIO domain"/>
    <property type="match status" value="1"/>
</dbReference>
<dbReference type="KEGG" id="tasa:A1Q1_00017"/>
<keyword evidence="6" id="KW-0349">Heme</keyword>
<dbReference type="PROSITE" id="PS50191">
    <property type="entry name" value="CRAL_TRIO"/>
    <property type="match status" value="1"/>
</dbReference>
<name>J8TYY3_TRIAS</name>
<dbReference type="RefSeq" id="XP_014184333.1">
    <property type="nucleotide sequence ID" value="XM_014328858.1"/>
</dbReference>
<dbReference type="HOGENOM" id="CLU_045138_1_1_1"/>
<evidence type="ECO:0000256" key="7">
    <source>
        <dbReference type="ARBA" id="ARBA00022723"/>
    </source>
</evidence>
<comment type="subcellular location">
    <subcellularLocation>
        <location evidence="15">Cytoplasm</location>
    </subcellularLocation>
    <subcellularLocation>
        <location evidence="2 15">Endoplasmic reticulum membrane</location>
        <topology evidence="2 15">Peripheral membrane protein</topology>
    </subcellularLocation>
    <subcellularLocation>
        <location evidence="15">Microsome membrane</location>
        <topology evidence="15">Peripheral membrane protein</topology>
    </subcellularLocation>
</comment>
<evidence type="ECO:0000256" key="2">
    <source>
        <dbReference type="ARBA" id="ARBA00004406"/>
    </source>
</evidence>
<proteinExistence type="inferred from homology"/>
<evidence type="ECO:0000256" key="10">
    <source>
        <dbReference type="ARBA" id="ARBA00023004"/>
    </source>
</evidence>
<keyword evidence="9 15" id="KW-0492">Microsome</keyword>
<accession>J8TYY3</accession>
<dbReference type="Pfam" id="PF00650">
    <property type="entry name" value="CRAL_TRIO"/>
    <property type="match status" value="1"/>
</dbReference>
<dbReference type="InterPro" id="IPR036273">
    <property type="entry name" value="CRAL/TRIO_N_dom_sf"/>
</dbReference>
<dbReference type="GeneID" id="25983531"/>
<dbReference type="EMBL" id="ALBS01000009">
    <property type="protein sequence ID" value="EJT53010.1"/>
    <property type="molecule type" value="Genomic_DNA"/>
</dbReference>
<comment type="similarity">
    <text evidence="3 15">Belongs to the SFH5 family.</text>
</comment>
<feature type="region of interest" description="Disordered" evidence="16">
    <location>
        <begin position="1"/>
        <end position="86"/>
    </location>
</feature>
<evidence type="ECO:0000313" key="19">
    <source>
        <dbReference type="Proteomes" id="UP000002748"/>
    </source>
</evidence>
<feature type="compositionally biased region" description="Basic and acidic residues" evidence="16">
    <location>
        <begin position="57"/>
        <end position="67"/>
    </location>
</feature>
<evidence type="ECO:0000256" key="14">
    <source>
        <dbReference type="ARBA" id="ARBA00024180"/>
    </source>
</evidence>
<dbReference type="GO" id="GO:0008526">
    <property type="term" value="F:phosphatidylinositol transfer activity"/>
    <property type="evidence" value="ECO:0007669"/>
    <property type="project" value="UniProtKB-UniRule"/>
</dbReference>
<dbReference type="PANTHER" id="PTHR47669">
    <property type="entry name" value="PHOSPHATIDYLINOSITOL TRANSFER PROTEIN SFH5"/>
    <property type="match status" value="1"/>
</dbReference>
<dbReference type="InterPro" id="IPR001251">
    <property type="entry name" value="CRAL-TRIO_dom"/>
</dbReference>
<dbReference type="GO" id="GO:0005789">
    <property type="term" value="C:endoplasmic reticulum membrane"/>
    <property type="evidence" value="ECO:0007669"/>
    <property type="project" value="UniProtKB-SubCell"/>
</dbReference>
<evidence type="ECO:0000256" key="8">
    <source>
        <dbReference type="ARBA" id="ARBA00022824"/>
    </source>
</evidence>
<comment type="catalytic activity">
    <reaction evidence="13">
        <text>a 1,2-diacyl-sn-glycero-3-phospho-(1D-myo-inositol)(in) = a 1,2-diacyl-sn-glycero-3-phospho-(1D-myo-inositol)(out)</text>
        <dbReference type="Rhea" id="RHEA:38691"/>
        <dbReference type="ChEBI" id="CHEBI:57880"/>
    </reaction>
    <physiologicalReaction direction="left-to-right" evidence="13">
        <dbReference type="Rhea" id="RHEA:38692"/>
    </physiologicalReaction>
</comment>
<dbReference type="GO" id="GO:0005886">
    <property type="term" value="C:plasma membrane"/>
    <property type="evidence" value="ECO:0007669"/>
    <property type="project" value="TreeGrafter"/>
</dbReference>
<sequence>MTESKTLSADAPVPEATAAAPVAEPAAAAPEPVAAEAPAPASAEPSVTATAVGTDTKSVDKSDKSVADSKPAPSAETKSEELWETPGWPLAADHPLRTFHARLPSILESAGHSQIWGVTLSTSTPAEFSTLIILQKFLRSTAGDLETAAANLEKTLKWRKSFGLDGIEDRSGVKDEDAFKGLGYITVVPSLPEPSVKGAETSVNQIVTWNVYGAVSDIKTTFGDLDAFLRWRVDLMERAMARLDLASATTPIPDYPAPEDPHRLLQVHVYSGLSFLRLPPEVKAASKATIELMGAHYPETLSRKYFVGVPRLMGWVFGFVRMFVSRETARKFNVVSWEEQLQPELGEKEYVPQRFGGSGPELAELQAKTKDM</sequence>
<keyword evidence="8 15" id="KW-0256">Endoplasmic reticulum</keyword>
<protein>
    <recommendedName>
        <fullName evidence="15">Phosphatidylinositol transfer protein SFH5</fullName>
        <shortName evidence="15">PITP SFH5</shortName>
    </recommendedName>
</protein>
<evidence type="ECO:0000256" key="5">
    <source>
        <dbReference type="ARBA" id="ARBA00022490"/>
    </source>
</evidence>
<dbReference type="InterPro" id="IPR042938">
    <property type="entry name" value="Sfh5"/>
</dbReference>
<evidence type="ECO:0000259" key="17">
    <source>
        <dbReference type="PROSITE" id="PS50191"/>
    </source>
</evidence>
<dbReference type="GO" id="GO:0005829">
    <property type="term" value="C:cytosol"/>
    <property type="evidence" value="ECO:0007669"/>
    <property type="project" value="TreeGrafter"/>
</dbReference>
<keyword evidence="10" id="KW-0408">Iron</keyword>
<dbReference type="Proteomes" id="UP000002748">
    <property type="component" value="Unassembled WGS sequence"/>
</dbReference>
<dbReference type="InterPro" id="IPR036865">
    <property type="entry name" value="CRAL-TRIO_dom_sf"/>
</dbReference>
<dbReference type="GO" id="GO:0043001">
    <property type="term" value="P:Golgi to plasma membrane protein transport"/>
    <property type="evidence" value="ECO:0007669"/>
    <property type="project" value="TreeGrafter"/>
</dbReference>
<dbReference type="GO" id="GO:0046872">
    <property type="term" value="F:metal ion binding"/>
    <property type="evidence" value="ECO:0007669"/>
    <property type="project" value="UniProtKB-KW"/>
</dbReference>
<comment type="function">
    <text evidence="14">Non-classical phosphatidylinositol (PtdIns) transfer protein (PITP), which exhibits PtdIns-binding/transfer activity in the absence of detectable PtdCho-binding/transfer activity. Regulates PtdIns(4,5)P2 homeostasis at the plasma membrane. Heme-binding protein that may play a role in organic oxidant-induced stress responses.</text>
</comment>
<evidence type="ECO:0000256" key="3">
    <source>
        <dbReference type="ARBA" id="ARBA00006667"/>
    </source>
</evidence>
<evidence type="ECO:0000313" key="18">
    <source>
        <dbReference type="EMBL" id="EJT53010.1"/>
    </source>
</evidence>
<feature type="compositionally biased region" description="Low complexity" evidence="16">
    <location>
        <begin position="11"/>
        <end position="56"/>
    </location>
</feature>
<dbReference type="VEuPathDB" id="FungiDB:A1Q1_00017"/>
<dbReference type="SUPFAM" id="SSF46938">
    <property type="entry name" value="CRAL/TRIO N-terminal domain"/>
    <property type="match status" value="1"/>
</dbReference>
<evidence type="ECO:0000256" key="4">
    <source>
        <dbReference type="ARBA" id="ARBA00022448"/>
    </source>
</evidence>
<evidence type="ECO:0000256" key="16">
    <source>
        <dbReference type="SAM" id="MobiDB-lite"/>
    </source>
</evidence>
<evidence type="ECO:0000256" key="12">
    <source>
        <dbReference type="ARBA" id="ARBA00023136"/>
    </source>
</evidence>
<dbReference type="PANTHER" id="PTHR47669:SF1">
    <property type="entry name" value="PHOSPHATIDYLINOSITOL TRANSFER PROTEIN SFH5"/>
    <property type="match status" value="1"/>
</dbReference>
<reference evidence="18 19" key="1">
    <citation type="journal article" date="2012" name="Eukaryot. Cell">
        <title>Draft genome sequence of CBS 2479, the standard type strain of Trichosporon asahii.</title>
        <authorList>
            <person name="Yang R.Y."/>
            <person name="Li H.T."/>
            <person name="Zhu H."/>
            <person name="Zhou G.P."/>
            <person name="Wang M."/>
            <person name="Wang L."/>
        </authorList>
    </citation>
    <scope>NUCLEOTIDE SEQUENCE [LARGE SCALE GENOMIC DNA]</scope>
    <source>
        <strain evidence="19">ATCC 90039 / CBS 2479 / JCM 2466 / KCTC 7840 / NCYC 2677 / UAMH 7654</strain>
    </source>
</reference>
<comment type="caution">
    <text evidence="18">The sequence shown here is derived from an EMBL/GenBank/DDBJ whole genome shotgun (WGS) entry which is preliminary data.</text>
</comment>
<dbReference type="GO" id="GO:0017157">
    <property type="term" value="P:regulation of exocytosis"/>
    <property type="evidence" value="ECO:0007669"/>
    <property type="project" value="TreeGrafter"/>
</dbReference>
<dbReference type="OrthoDB" id="75724at2759"/>
<evidence type="ECO:0000256" key="1">
    <source>
        <dbReference type="ARBA" id="ARBA00001970"/>
    </source>
</evidence>
<evidence type="ECO:0000256" key="15">
    <source>
        <dbReference type="RuleBase" id="RU367059"/>
    </source>
</evidence>